<proteinExistence type="predicted"/>
<dbReference type="Proteomes" id="UP000070339">
    <property type="component" value="Unassembled WGS sequence"/>
</dbReference>
<comment type="caution">
    <text evidence="1">The sequence shown here is derived from an EMBL/GenBank/DDBJ whole genome shotgun (WGS) entry which is preliminary data.</text>
</comment>
<reference evidence="1 2" key="1">
    <citation type="journal article" date="2016" name="Int. J. Syst. Evol. Microbiol.">
        <title>Resolving the Complexity of Human Skin Metagenomes Using Single-Molecule Sequencing.</title>
        <authorList>
            <consortium name="NISC Comparative Sequencing Program"/>
            <person name="Tsai Y.C."/>
            <person name="Conlan S."/>
            <person name="Deming C."/>
            <person name="Segre J.A."/>
            <person name="Kong H.H."/>
            <person name="Korlach J."/>
            <person name="Oh J."/>
        </authorList>
    </citation>
    <scope>NUCLEOTIDE SEQUENCE [LARGE SCALE GENOMIC DNA]</scope>
    <source>
        <strain evidence="1 2">1B08</strain>
    </source>
</reference>
<sequence length="50" mass="5531">MSDHPSDEAHLFNSLLIARKHRLMAYDFVIGMDVSEFLASDADASTSCSQ</sequence>
<evidence type="ECO:0000313" key="2">
    <source>
        <dbReference type="Proteomes" id="UP000070339"/>
    </source>
</evidence>
<organism evidence="1 2">
    <name type="scientific">Corynebacterium simulans</name>
    <dbReference type="NCBI Taxonomy" id="146827"/>
    <lineage>
        <taxon>Bacteria</taxon>
        <taxon>Bacillati</taxon>
        <taxon>Actinomycetota</taxon>
        <taxon>Actinomycetes</taxon>
        <taxon>Mycobacteriales</taxon>
        <taxon>Corynebacteriaceae</taxon>
        <taxon>Corynebacterium</taxon>
    </lineage>
</organism>
<accession>A0ABR5V8R8</accession>
<name>A0ABR5V8R8_9CORY</name>
<evidence type="ECO:0000313" key="1">
    <source>
        <dbReference type="EMBL" id="KXU17827.1"/>
    </source>
</evidence>
<gene>
    <name evidence="1" type="ORF">WM41_1389</name>
</gene>
<dbReference type="EMBL" id="LTEB01000028">
    <property type="protein sequence ID" value="KXU17827.1"/>
    <property type="molecule type" value="Genomic_DNA"/>
</dbReference>
<protein>
    <submittedName>
        <fullName evidence="1">Uncharacterized protein</fullName>
    </submittedName>
</protein>
<dbReference type="RefSeq" id="WP_160330560.1">
    <property type="nucleotide sequence ID" value="NZ_JAHXNY010000002.1"/>
</dbReference>
<keyword evidence="2" id="KW-1185">Reference proteome</keyword>